<evidence type="ECO:0000259" key="2">
    <source>
        <dbReference type="PROSITE" id="PS50174"/>
    </source>
</evidence>
<protein>
    <recommendedName>
        <fullName evidence="2">G-patch domain-containing protein</fullName>
    </recommendedName>
</protein>
<evidence type="ECO:0000313" key="4">
    <source>
        <dbReference type="Proteomes" id="UP000309340"/>
    </source>
</evidence>
<feature type="region of interest" description="Disordered" evidence="1">
    <location>
        <begin position="1"/>
        <end position="23"/>
    </location>
</feature>
<dbReference type="STRING" id="329884.A0A4U0X777"/>
<reference evidence="3 4" key="1">
    <citation type="submission" date="2017-03" db="EMBL/GenBank/DDBJ databases">
        <title>Genomes of endolithic fungi from Antarctica.</title>
        <authorList>
            <person name="Coleine C."/>
            <person name="Masonjones S."/>
            <person name="Stajich J.E."/>
        </authorList>
    </citation>
    <scope>NUCLEOTIDE SEQUENCE [LARGE SCALE GENOMIC DNA]</scope>
    <source>
        <strain evidence="3 4">CCFEE 5184</strain>
    </source>
</reference>
<evidence type="ECO:0000313" key="3">
    <source>
        <dbReference type="EMBL" id="TKA71128.1"/>
    </source>
</evidence>
<gene>
    <name evidence="3" type="ORF">B0A55_08212</name>
</gene>
<proteinExistence type="predicted"/>
<feature type="compositionally biased region" description="Basic and acidic residues" evidence="1">
    <location>
        <begin position="176"/>
        <end position="190"/>
    </location>
</feature>
<dbReference type="EMBL" id="NAJQ01000366">
    <property type="protein sequence ID" value="TKA71128.1"/>
    <property type="molecule type" value="Genomic_DNA"/>
</dbReference>
<accession>A0A4U0X777</accession>
<keyword evidence="4" id="KW-1185">Reference proteome</keyword>
<dbReference type="OrthoDB" id="29523at2759"/>
<feature type="region of interest" description="Disordered" evidence="1">
    <location>
        <begin position="254"/>
        <end position="356"/>
    </location>
</feature>
<name>A0A4U0X777_9PEZI</name>
<feature type="compositionally biased region" description="Polar residues" evidence="1">
    <location>
        <begin position="339"/>
        <end position="349"/>
    </location>
</feature>
<dbReference type="GO" id="GO:0003676">
    <property type="term" value="F:nucleic acid binding"/>
    <property type="evidence" value="ECO:0007669"/>
    <property type="project" value="InterPro"/>
</dbReference>
<dbReference type="InterPro" id="IPR000467">
    <property type="entry name" value="G_patch_dom"/>
</dbReference>
<comment type="caution">
    <text evidence="3">The sequence shown here is derived from an EMBL/GenBank/DDBJ whole genome shotgun (WGS) entry which is preliminary data.</text>
</comment>
<feature type="compositionally biased region" description="Low complexity" evidence="1">
    <location>
        <begin position="311"/>
        <end position="338"/>
    </location>
</feature>
<organism evidence="3 4">
    <name type="scientific">Friedmanniomyces simplex</name>
    <dbReference type="NCBI Taxonomy" id="329884"/>
    <lineage>
        <taxon>Eukaryota</taxon>
        <taxon>Fungi</taxon>
        <taxon>Dikarya</taxon>
        <taxon>Ascomycota</taxon>
        <taxon>Pezizomycotina</taxon>
        <taxon>Dothideomycetes</taxon>
        <taxon>Dothideomycetidae</taxon>
        <taxon>Mycosphaerellales</taxon>
        <taxon>Teratosphaeriaceae</taxon>
        <taxon>Friedmanniomyces</taxon>
    </lineage>
</organism>
<sequence length="389" mass="42323">MGLGAPKRRERLSHDPNNTAWTRSTNNYGHRILSSQGWKAGDYLGAENASHADHYTAANASHVRVLLREDNLGLGAKVGGKGNAETFGLSTLSSIFGRLNGKCDVDVEKQQRNLRDAELRTYQTQKHGFMNFVRGGLLVGDKIEAFPDTKIAAQTVDAHGPAVVVDTKASKKRKAGKDAPRFETEDGSKEQRKKRKSTVSDDIPGGVKAASVAAKGGMEERNHRASGPDSTVIDTAPALAETASALASVAALDDEEKAAKRQRKEQRRAERAARKPEEDTPKDEKARMKQEKRARKEERRKRKEEKRALKATEASSASEPTTTTTTVVTTAIPTPATSEMTSGVSTPTQGAPAFAGGRHAIRQRYIMQKRMASMDPRALNEILMIKAQG</sequence>
<evidence type="ECO:0000256" key="1">
    <source>
        <dbReference type="SAM" id="MobiDB-lite"/>
    </source>
</evidence>
<dbReference type="Proteomes" id="UP000309340">
    <property type="component" value="Unassembled WGS sequence"/>
</dbReference>
<feature type="domain" description="G-patch" evidence="2">
    <location>
        <begin position="25"/>
        <end position="79"/>
    </location>
</feature>
<dbReference type="AlphaFoldDB" id="A0A4U0X777"/>
<feature type="compositionally biased region" description="Basic residues" evidence="1">
    <location>
        <begin position="1"/>
        <end position="11"/>
    </location>
</feature>
<feature type="compositionally biased region" description="Basic and acidic residues" evidence="1">
    <location>
        <begin position="267"/>
        <end position="297"/>
    </location>
</feature>
<feature type="compositionally biased region" description="Low complexity" evidence="1">
    <location>
        <begin position="205"/>
        <end position="216"/>
    </location>
</feature>
<feature type="region of interest" description="Disordered" evidence="1">
    <location>
        <begin position="166"/>
        <end position="232"/>
    </location>
</feature>
<dbReference type="PROSITE" id="PS50174">
    <property type="entry name" value="G_PATCH"/>
    <property type="match status" value="1"/>
</dbReference>